<dbReference type="InterPro" id="IPR036324">
    <property type="entry name" value="Mn/Fe_SOD_N_sf"/>
</dbReference>
<protein>
    <submittedName>
        <fullName evidence="3 5">Manganese and iron superoxide dismutase</fullName>
    </submittedName>
</protein>
<evidence type="ECO:0000313" key="4">
    <source>
        <dbReference type="Proteomes" id="UP000504636"/>
    </source>
</evidence>
<feature type="domain" description="Manganese/iron superoxide dismutase C-terminal" evidence="2">
    <location>
        <begin position="244"/>
        <end position="292"/>
    </location>
</feature>
<gene>
    <name evidence="3 5" type="ORF">BDZ99DRAFT_508832</name>
</gene>
<dbReference type="InterPro" id="IPR036314">
    <property type="entry name" value="SOD_C_sf"/>
</dbReference>
<feature type="domain" description="Manganese/iron superoxide dismutase C-terminal" evidence="2">
    <location>
        <begin position="129"/>
        <end position="169"/>
    </location>
</feature>
<dbReference type="GO" id="GO:0046872">
    <property type="term" value="F:metal ion binding"/>
    <property type="evidence" value="ECO:0007669"/>
    <property type="project" value="InterPro"/>
</dbReference>
<dbReference type="InterPro" id="IPR019832">
    <property type="entry name" value="Mn/Fe_SOD_C"/>
</dbReference>
<evidence type="ECO:0000259" key="2">
    <source>
        <dbReference type="Pfam" id="PF02777"/>
    </source>
</evidence>
<dbReference type="SUPFAM" id="SSF54719">
    <property type="entry name" value="Fe,Mn superoxide dismutase (SOD), C-terminal domain"/>
    <property type="match status" value="1"/>
</dbReference>
<dbReference type="PANTHER" id="PTHR43595">
    <property type="entry name" value="37S RIBOSOMAL PROTEIN S26, MITOCHONDRIAL"/>
    <property type="match status" value="1"/>
</dbReference>
<keyword evidence="4" id="KW-1185">Reference proteome</keyword>
<name>A0A6A6YNT4_9PEZI</name>
<reference evidence="5" key="2">
    <citation type="submission" date="2020-04" db="EMBL/GenBank/DDBJ databases">
        <authorList>
            <consortium name="NCBI Genome Project"/>
        </authorList>
    </citation>
    <scope>NUCLEOTIDE SEQUENCE</scope>
    <source>
        <strain evidence="5">CBS 304.34</strain>
    </source>
</reference>
<dbReference type="SUPFAM" id="SSF46609">
    <property type="entry name" value="Fe,Mn superoxide dismutase (SOD), N-terminal domain"/>
    <property type="match status" value="1"/>
</dbReference>
<evidence type="ECO:0000313" key="5">
    <source>
        <dbReference type="RefSeq" id="XP_033577365.1"/>
    </source>
</evidence>
<dbReference type="GeneID" id="54465248"/>
<dbReference type="GO" id="GO:0004784">
    <property type="term" value="F:superoxide dismutase activity"/>
    <property type="evidence" value="ECO:0007669"/>
    <property type="project" value="InterPro"/>
</dbReference>
<evidence type="ECO:0000313" key="3">
    <source>
        <dbReference type="EMBL" id="KAF2810401.1"/>
    </source>
</evidence>
<comment type="function">
    <text evidence="1">Component of the mitochondrial ribosome (mitoribosome), a dedicated translation machinery responsible for the synthesis of mitochondrial genome-encoded proteins, including at least some of the essential transmembrane subunits of the mitochondrial respiratory chain. The mitoribosomes are attached to the mitochondrial inner membrane and translation products are cotranslationally integrated into the membrane.</text>
</comment>
<organism evidence="3">
    <name type="scientific">Mytilinidion resinicola</name>
    <dbReference type="NCBI Taxonomy" id="574789"/>
    <lineage>
        <taxon>Eukaryota</taxon>
        <taxon>Fungi</taxon>
        <taxon>Dikarya</taxon>
        <taxon>Ascomycota</taxon>
        <taxon>Pezizomycotina</taxon>
        <taxon>Dothideomycetes</taxon>
        <taxon>Pleosporomycetidae</taxon>
        <taxon>Mytilinidiales</taxon>
        <taxon>Mytilinidiaceae</taxon>
        <taxon>Mytilinidion</taxon>
    </lineage>
</organism>
<reference evidence="3 5" key="1">
    <citation type="journal article" date="2020" name="Stud. Mycol.">
        <title>101 Dothideomycetes genomes: a test case for predicting lifestyles and emergence of pathogens.</title>
        <authorList>
            <person name="Haridas S."/>
            <person name="Albert R."/>
            <person name="Binder M."/>
            <person name="Bloem J."/>
            <person name="Labutti K."/>
            <person name="Salamov A."/>
            <person name="Andreopoulos B."/>
            <person name="Baker S."/>
            <person name="Barry K."/>
            <person name="Bills G."/>
            <person name="Bluhm B."/>
            <person name="Cannon C."/>
            <person name="Castanera R."/>
            <person name="Culley D."/>
            <person name="Daum C."/>
            <person name="Ezra D."/>
            <person name="Gonzalez J."/>
            <person name="Henrissat B."/>
            <person name="Kuo A."/>
            <person name="Liang C."/>
            <person name="Lipzen A."/>
            <person name="Lutzoni F."/>
            <person name="Magnuson J."/>
            <person name="Mondo S."/>
            <person name="Nolan M."/>
            <person name="Ohm R."/>
            <person name="Pangilinan J."/>
            <person name="Park H.-J."/>
            <person name="Ramirez L."/>
            <person name="Alfaro M."/>
            <person name="Sun H."/>
            <person name="Tritt A."/>
            <person name="Yoshinaga Y."/>
            <person name="Zwiers L.-H."/>
            <person name="Turgeon B."/>
            <person name="Goodwin S."/>
            <person name="Spatafora J."/>
            <person name="Crous P."/>
            <person name="Grigoriev I."/>
        </authorList>
    </citation>
    <scope>NUCLEOTIDE SEQUENCE</scope>
    <source>
        <strain evidence="3 5">CBS 304.34</strain>
    </source>
</reference>
<dbReference type="EMBL" id="MU003700">
    <property type="protein sequence ID" value="KAF2810401.1"/>
    <property type="molecule type" value="Genomic_DNA"/>
</dbReference>
<sequence>MIIQPALRVRRHLFRSADRAARCFSQSAPSRAHKMPVLNHEAEMRREGIPGLYSPDGVAIAWTEYHGMLLDKLNEMTAGGPEADKEPKHLLIQYARDPTNASLFNYASMAWNNHFFFKGISRTPSPMTATLSASLANEFGSIQTLRDEFLATANSMFGPGFVWLVKTKPTSYTSNFRILPTYIAGSPLPGAHYRRQAVDMNTQNAESAAASGISPAELRTMGVPVNSVGRFGPHTTSYAKQPKLAYGGVDVVPLLCVSTWEHSWLRDWRIAGGKENFLAAWWDRIDWKVVEDLMYDGATAKTGSRVDDRALSYNR</sequence>
<evidence type="ECO:0000256" key="1">
    <source>
        <dbReference type="ARBA" id="ARBA00037226"/>
    </source>
</evidence>
<dbReference type="Proteomes" id="UP000504636">
    <property type="component" value="Unplaced"/>
</dbReference>
<proteinExistence type="predicted"/>
<dbReference type="GO" id="GO:0005737">
    <property type="term" value="C:cytoplasm"/>
    <property type="evidence" value="ECO:0007669"/>
    <property type="project" value="TreeGrafter"/>
</dbReference>
<dbReference type="Pfam" id="PF02777">
    <property type="entry name" value="Sod_Fe_C"/>
    <property type="match status" value="2"/>
</dbReference>
<dbReference type="RefSeq" id="XP_033577365.1">
    <property type="nucleotide sequence ID" value="XM_033724355.1"/>
</dbReference>
<reference evidence="5" key="3">
    <citation type="submission" date="2025-04" db="UniProtKB">
        <authorList>
            <consortium name="RefSeq"/>
        </authorList>
    </citation>
    <scope>IDENTIFICATION</scope>
    <source>
        <strain evidence="5">CBS 304.34</strain>
    </source>
</reference>
<accession>A0A6A6YNT4</accession>
<dbReference type="Gene3D" id="3.55.40.20">
    <property type="entry name" value="Iron/manganese superoxide dismutase, C-terminal domain"/>
    <property type="match status" value="1"/>
</dbReference>
<dbReference type="PANTHER" id="PTHR43595:SF2">
    <property type="entry name" value="SMALL RIBOSOMAL SUBUNIT PROTEIN MS42"/>
    <property type="match status" value="1"/>
</dbReference>
<dbReference type="AlphaFoldDB" id="A0A6A6YNT4"/>
<dbReference type="OrthoDB" id="275227at2759"/>